<keyword evidence="5 7" id="KW-1133">Transmembrane helix</keyword>
<dbReference type="AlphaFoldDB" id="A0A835LV87"/>
<evidence type="ECO:0000256" key="2">
    <source>
        <dbReference type="ARBA" id="ARBA00022448"/>
    </source>
</evidence>
<dbReference type="Pfam" id="PF01490">
    <property type="entry name" value="Aa_trans"/>
    <property type="match status" value="1"/>
</dbReference>
<feature type="domain" description="Amino acid transporter transmembrane" evidence="8">
    <location>
        <begin position="18"/>
        <end position="236"/>
    </location>
</feature>
<proteinExistence type="predicted"/>
<feature type="transmembrane region" description="Helical" evidence="7">
    <location>
        <begin position="119"/>
        <end position="140"/>
    </location>
</feature>
<sequence length="277" mass="31141">MAKWISHGDIPGSLMGIMSREDATLSSASKTWSTFQALGNIAFTFTYAEVLIEIKLSTYMLFSKDTLRSPPSENVTMKKASLYGIGITTIFYIAIGCTRYAAFGDSVPGNILAEFYEPFWLVDVANILIVVHLVGAYQVFAHPIFATIENKIISTWPDTTFFQSVCTIRVPFTKARFLIFMPAKTISRSIFIIFTTIVSMLLPFFNAIMRLLGATSFWPLTVYLPVNMYLSQRKIEPGTPKWFLLHGLCPDLFGGRFFCNGPFIDGLRQAKPFHIES</sequence>
<evidence type="ECO:0000313" key="10">
    <source>
        <dbReference type="Proteomes" id="UP000631114"/>
    </source>
</evidence>
<dbReference type="GO" id="GO:0016020">
    <property type="term" value="C:membrane"/>
    <property type="evidence" value="ECO:0007669"/>
    <property type="project" value="UniProtKB-SubCell"/>
</dbReference>
<evidence type="ECO:0000313" key="9">
    <source>
        <dbReference type="EMBL" id="KAF9600731.1"/>
    </source>
</evidence>
<evidence type="ECO:0000259" key="8">
    <source>
        <dbReference type="Pfam" id="PF01490"/>
    </source>
</evidence>
<gene>
    <name evidence="9" type="ORF">IFM89_011418</name>
</gene>
<reference evidence="9 10" key="1">
    <citation type="submission" date="2020-10" db="EMBL/GenBank/DDBJ databases">
        <title>The Coptis chinensis genome and diversification of protoberbering-type alkaloids.</title>
        <authorList>
            <person name="Wang B."/>
            <person name="Shu S."/>
            <person name="Song C."/>
            <person name="Liu Y."/>
        </authorList>
    </citation>
    <scope>NUCLEOTIDE SEQUENCE [LARGE SCALE GENOMIC DNA]</scope>
    <source>
        <strain evidence="9">HL-2020</strain>
        <tissue evidence="9">Leaf</tissue>
    </source>
</reference>
<keyword evidence="6 7" id="KW-0472">Membrane</keyword>
<name>A0A835LV87_9MAGN</name>
<dbReference type="GO" id="GO:0006865">
    <property type="term" value="P:amino acid transport"/>
    <property type="evidence" value="ECO:0007669"/>
    <property type="project" value="UniProtKB-KW"/>
</dbReference>
<comment type="subcellular location">
    <subcellularLocation>
        <location evidence="1">Membrane</location>
    </subcellularLocation>
</comment>
<keyword evidence="4" id="KW-0029">Amino-acid transport</keyword>
<keyword evidence="2" id="KW-0813">Transport</keyword>
<protein>
    <recommendedName>
        <fullName evidence="8">Amino acid transporter transmembrane domain-containing protein</fullName>
    </recommendedName>
</protein>
<evidence type="ECO:0000256" key="6">
    <source>
        <dbReference type="ARBA" id="ARBA00023136"/>
    </source>
</evidence>
<evidence type="ECO:0000256" key="3">
    <source>
        <dbReference type="ARBA" id="ARBA00022692"/>
    </source>
</evidence>
<dbReference type="PANTHER" id="PTHR48017">
    <property type="entry name" value="OS05G0424000 PROTEIN-RELATED"/>
    <property type="match status" value="1"/>
</dbReference>
<keyword evidence="10" id="KW-1185">Reference proteome</keyword>
<comment type="caution">
    <text evidence="9">The sequence shown here is derived from an EMBL/GenBank/DDBJ whole genome shotgun (WGS) entry which is preliminary data.</text>
</comment>
<feature type="transmembrane region" description="Helical" evidence="7">
    <location>
        <begin position="82"/>
        <end position="103"/>
    </location>
</feature>
<feature type="transmembrane region" description="Helical" evidence="7">
    <location>
        <begin position="186"/>
        <end position="205"/>
    </location>
</feature>
<dbReference type="EMBL" id="JADFTS010000006">
    <property type="protein sequence ID" value="KAF9600731.1"/>
    <property type="molecule type" value="Genomic_DNA"/>
</dbReference>
<dbReference type="InterPro" id="IPR013057">
    <property type="entry name" value="AA_transpt_TM"/>
</dbReference>
<evidence type="ECO:0000256" key="5">
    <source>
        <dbReference type="ARBA" id="ARBA00022989"/>
    </source>
</evidence>
<evidence type="ECO:0000256" key="4">
    <source>
        <dbReference type="ARBA" id="ARBA00022970"/>
    </source>
</evidence>
<keyword evidence="3 7" id="KW-0812">Transmembrane</keyword>
<evidence type="ECO:0000256" key="1">
    <source>
        <dbReference type="ARBA" id="ARBA00004370"/>
    </source>
</evidence>
<accession>A0A835LV87</accession>
<organism evidence="9 10">
    <name type="scientific">Coptis chinensis</name>
    <dbReference type="NCBI Taxonomy" id="261450"/>
    <lineage>
        <taxon>Eukaryota</taxon>
        <taxon>Viridiplantae</taxon>
        <taxon>Streptophyta</taxon>
        <taxon>Embryophyta</taxon>
        <taxon>Tracheophyta</taxon>
        <taxon>Spermatophyta</taxon>
        <taxon>Magnoliopsida</taxon>
        <taxon>Ranunculales</taxon>
        <taxon>Ranunculaceae</taxon>
        <taxon>Coptidoideae</taxon>
        <taxon>Coptis</taxon>
    </lineage>
</organism>
<evidence type="ECO:0000256" key="7">
    <source>
        <dbReference type="SAM" id="Phobius"/>
    </source>
</evidence>
<dbReference type="Proteomes" id="UP000631114">
    <property type="component" value="Unassembled WGS sequence"/>
</dbReference>
<dbReference type="OrthoDB" id="40134at2759"/>